<evidence type="ECO:0000313" key="5">
    <source>
        <dbReference type="Proteomes" id="UP000017246"/>
    </source>
</evidence>
<keyword evidence="4" id="KW-0418">Kinase</keyword>
<dbReference type="InterPro" id="IPR057092">
    <property type="entry name" value="SAM_KIDINS220"/>
</dbReference>
<feature type="compositionally biased region" description="Basic and acidic residues" evidence="1">
    <location>
        <begin position="23"/>
        <end position="38"/>
    </location>
</feature>
<dbReference type="OrthoDB" id="6084525at2759"/>
<keyword evidence="2" id="KW-0472">Membrane</keyword>
<feature type="region of interest" description="Disordered" evidence="1">
    <location>
        <begin position="1"/>
        <end position="44"/>
    </location>
</feature>
<feature type="compositionally biased region" description="Low complexity" evidence="1">
    <location>
        <begin position="1224"/>
        <end position="1242"/>
    </location>
</feature>
<reference evidence="4" key="1">
    <citation type="journal article" date="2013" name="Nature">
        <title>The genomes of four tapeworm species reveal adaptations to parasitism.</title>
        <authorList>
            <person name="Tsai I.J."/>
            <person name="Zarowiecki M."/>
            <person name="Holroyd N."/>
            <person name="Garciarrubio A."/>
            <person name="Sanchez-Flores A."/>
            <person name="Brooks K.L."/>
            <person name="Tracey A."/>
            <person name="Bobes R.J."/>
            <person name="Fragoso G."/>
            <person name="Sciutto E."/>
            <person name="Aslett M."/>
            <person name="Beasley H."/>
            <person name="Bennett H.M."/>
            <person name="Cai J."/>
            <person name="Camicia F."/>
            <person name="Clark R."/>
            <person name="Cucher M."/>
            <person name="De Silva N."/>
            <person name="Day T.A."/>
            <person name="Deplazes P."/>
            <person name="Estrada K."/>
            <person name="Fernandez C."/>
            <person name="Holland P.W."/>
            <person name="Hou J."/>
            <person name="Hu S."/>
            <person name="Huckvale T."/>
            <person name="Hung S.S."/>
            <person name="Kamenetzky L."/>
            <person name="Keane J.A."/>
            <person name="Kiss F."/>
            <person name="Koziol U."/>
            <person name="Lambert O."/>
            <person name="Liu K."/>
            <person name="Luo X."/>
            <person name="Luo Y."/>
            <person name="Macchiaroli N."/>
            <person name="Nichol S."/>
            <person name="Paps J."/>
            <person name="Parkinson J."/>
            <person name="Pouchkina-Stantcheva N."/>
            <person name="Riddiford N."/>
            <person name="Rosenzvit M."/>
            <person name="Salinas G."/>
            <person name="Wasmuth J.D."/>
            <person name="Zamanian M."/>
            <person name="Zheng Y."/>
            <person name="Cai X."/>
            <person name="Soberon X."/>
            <person name="Olson P.D."/>
            <person name="Laclette J.P."/>
            <person name="Brehm K."/>
            <person name="Berriman M."/>
            <person name="Garciarrubio A."/>
            <person name="Bobes R.J."/>
            <person name="Fragoso G."/>
            <person name="Sanchez-Flores A."/>
            <person name="Estrada K."/>
            <person name="Cevallos M.A."/>
            <person name="Morett E."/>
            <person name="Gonzalez V."/>
            <person name="Portillo T."/>
            <person name="Ochoa-Leyva A."/>
            <person name="Jose M.V."/>
            <person name="Sciutto E."/>
            <person name="Landa A."/>
            <person name="Jimenez L."/>
            <person name="Valdes V."/>
            <person name="Carrero J.C."/>
            <person name="Larralde C."/>
            <person name="Morales-Montor J."/>
            <person name="Limon-Lason J."/>
            <person name="Soberon X."/>
            <person name="Laclette J.P."/>
        </authorList>
    </citation>
    <scope>NUCLEOTIDE SEQUENCE [LARGE SCALE GENOMIC DNA]</scope>
</reference>
<evidence type="ECO:0000259" key="3">
    <source>
        <dbReference type="Pfam" id="PF23307"/>
    </source>
</evidence>
<accession>A0A068YDH3</accession>
<dbReference type="PANTHER" id="PTHR24116:SF0">
    <property type="entry name" value="KINASE D-INTERACTING SUBSTRATE OF 220 KDA"/>
    <property type="match status" value="1"/>
</dbReference>
<keyword evidence="2" id="KW-0812">Transmembrane</keyword>
<dbReference type="Pfam" id="PF23307">
    <property type="entry name" value="SAM_KIDINS220"/>
    <property type="match status" value="1"/>
</dbReference>
<dbReference type="EMBL" id="LN902842">
    <property type="protein sequence ID" value="CDS42601.1"/>
    <property type="molecule type" value="Genomic_DNA"/>
</dbReference>
<dbReference type="STRING" id="6211.A0A068YDH3"/>
<feature type="compositionally biased region" description="Basic residues" evidence="1">
    <location>
        <begin position="93"/>
        <end position="102"/>
    </location>
</feature>
<dbReference type="PANTHER" id="PTHR24116">
    <property type="entry name" value="KINASE D-INTERACTING SUBSTRATE OF 220 KDA"/>
    <property type="match status" value="1"/>
</dbReference>
<evidence type="ECO:0000256" key="2">
    <source>
        <dbReference type="SAM" id="Phobius"/>
    </source>
</evidence>
<feature type="compositionally biased region" description="Polar residues" evidence="1">
    <location>
        <begin position="879"/>
        <end position="889"/>
    </location>
</feature>
<dbReference type="GO" id="GO:0019887">
    <property type="term" value="F:protein kinase regulator activity"/>
    <property type="evidence" value="ECO:0007669"/>
    <property type="project" value="TreeGrafter"/>
</dbReference>
<feature type="region of interest" description="Disordered" evidence="1">
    <location>
        <begin position="813"/>
        <end position="845"/>
    </location>
</feature>
<keyword evidence="5" id="KW-1185">Reference proteome</keyword>
<dbReference type="GO" id="GO:0030165">
    <property type="term" value="F:PDZ domain binding"/>
    <property type="evidence" value="ECO:0007669"/>
    <property type="project" value="TreeGrafter"/>
</dbReference>
<feature type="domain" description="Kinase D-interacting substrate of 220 kDa-like SAM" evidence="3">
    <location>
        <begin position="1088"/>
        <end position="1141"/>
    </location>
</feature>
<feature type="transmembrane region" description="Helical" evidence="2">
    <location>
        <begin position="773"/>
        <end position="793"/>
    </location>
</feature>
<feature type="region of interest" description="Disordered" evidence="1">
    <location>
        <begin position="870"/>
        <end position="889"/>
    </location>
</feature>
<feature type="region of interest" description="Disordered" evidence="1">
    <location>
        <begin position="1204"/>
        <end position="1260"/>
    </location>
</feature>
<feature type="transmembrane region" description="Helical" evidence="2">
    <location>
        <begin position="230"/>
        <end position="253"/>
    </location>
</feature>
<dbReference type="Proteomes" id="UP000017246">
    <property type="component" value="Unassembled WGS sequence"/>
</dbReference>
<feature type="region of interest" description="Disordered" evidence="1">
    <location>
        <begin position="63"/>
        <end position="104"/>
    </location>
</feature>
<dbReference type="InterPro" id="IPR052771">
    <property type="entry name" value="Neurotrophin_sig_adaptor"/>
</dbReference>
<feature type="region of interest" description="Disordered" evidence="1">
    <location>
        <begin position="1279"/>
        <end position="1314"/>
    </location>
</feature>
<keyword evidence="2" id="KW-1133">Transmembrane helix</keyword>
<keyword evidence="4" id="KW-0808">Transferase</keyword>
<feature type="compositionally biased region" description="Gly residues" evidence="1">
    <location>
        <begin position="816"/>
        <end position="830"/>
    </location>
</feature>
<evidence type="ECO:0000256" key="1">
    <source>
        <dbReference type="SAM" id="MobiDB-lite"/>
    </source>
</evidence>
<dbReference type="OMA" id="ENMATCH"/>
<proteinExistence type="predicted"/>
<protein>
    <submittedName>
        <fullName evidence="4">Kinase D interacting substrate of 220 kDa</fullName>
    </submittedName>
</protein>
<evidence type="ECO:0000313" key="4">
    <source>
        <dbReference type="EMBL" id="CDS42601.1"/>
    </source>
</evidence>
<feature type="transmembrane region" description="Helical" evidence="2">
    <location>
        <begin position="382"/>
        <end position="402"/>
    </location>
</feature>
<name>A0A068YDH3_ECHMU</name>
<reference evidence="4" key="2">
    <citation type="submission" date="2015-11" db="EMBL/GenBank/DDBJ databases">
        <authorList>
            <person name="Zhang Y."/>
            <person name="Guo Z."/>
        </authorList>
    </citation>
    <scope>NUCLEOTIDE SEQUENCE</scope>
</reference>
<sequence>MEGLGGQAVTAAPQLRTTTHLKVKSDIQRGSEEGDERVSWSSSSAGGLAAVAAPTPEFFSRFRSQQHHHYHSRAEHAPPLPPLQSPLPVSSSQHHHHHHHYVRSREWHNHDEALTHSHSSPPEKYRLSPTKTLGIESYETKNLLLGAYIANSKGKSQQFPELPPFQRRCAHALADMIVSPYTALPALIGVFLRPDGTRRSAFNKQLSVYLKAVYRRMAKKQQGLQSKSDIPATLLPTVLAMLFSYICGLIFGWQLGLTIGLTSITLYSVFLCLVLYGGLVRRWKLAQRIAETLLRYARSWRLIVDILLYRPPKQGRVPTSVRLLPVSLKLGASETSWDAALRLSEKMWEAATLKYSMTAVYLQYASEDASCQSKRRCRKACCIPALGCFILWILSLLTWSTALRVYMNSGEGASWYRHGSKIAFIVSGVVGLLSLLTLLATSVKPLQRLARIHRRFQSLRKERNQLLHCIQQSKDRPKVSVLFTGADKEDGVERSTSSTDSMAAGNCSHYHQSPRGVALQQQQQPLLRDVEEWLESGKRMTARLEARLRSENMATCHTLHRLDARTERQTRFLLSIDATASLASSPSSSLYRLAEFCHLLGRVFTSSPRGELGLLWHLDDLCETASETDAATSKSLIETRPNAPNVLILLLGKQDMSPPCNSGSKSEQPCDYWQKVLEACHLAIFIDEPTDGPQRSQNDAGLSSLMESHRSTDSNHCPDSKPSFDVWPASLSFPEFFVEEHPLADINVNRLKYLLTHMAFLGRMLKTGENQRVWTSLLEVATTWLCFLVHWPFHTAWLSLFLEEHYSYTQQCAPRGSGGGGSDEAAGGGAPRSEEGEDDVITSTISQPVLPDDTLSMLYSRVLERLAPALSSCRPQGPPSSQFHSLPSHRTQSVATAHWRGHGSAALQLCELAARDCRPDRLAALLCHHSRSRTPLNPDSHSASAASPVTAPTTSVRRLVAVMADSPLINPKTQARIQSFLNGRGFSLVRSSSRDLHVNRSLQSLRDREPDILSLSIHTSRTPPCPIRLKNGLPRKPLSKMTVDDICHLVNDMTDLYTNRCQNRSASLSSSNTLEDRQNSPQSLSRSTSIAAYLLRLRALNISGAVLAVCSLNESLRHEIGMTFSDWQFFSSLVTHLKRLEGCPPTPSSPPPPPHGCQCAHSMGDLVSIHTHHHHSHLMQHKAPALCRPNVGAWTSESILAAATPQKHWRHPDDSSPSPINGRSSTSISSSSMDTTTCTSNSPRWHRPQSQPPSPSQQHTIEEVCRLSGGSCSVYSADLSYSPSPSSSTVTVPSASSSPLPSISSLHSSTHNEK</sequence>
<organism evidence="4 5">
    <name type="scientific">Echinococcus multilocularis</name>
    <name type="common">Fox tapeworm</name>
    <dbReference type="NCBI Taxonomy" id="6211"/>
    <lineage>
        <taxon>Eukaryota</taxon>
        <taxon>Metazoa</taxon>
        <taxon>Spiralia</taxon>
        <taxon>Lophotrochozoa</taxon>
        <taxon>Platyhelminthes</taxon>
        <taxon>Cestoda</taxon>
        <taxon>Eucestoda</taxon>
        <taxon>Cyclophyllidea</taxon>
        <taxon>Taeniidae</taxon>
        <taxon>Echinococcus</taxon>
    </lineage>
</organism>
<feature type="transmembrane region" description="Helical" evidence="2">
    <location>
        <begin position="422"/>
        <end position="443"/>
    </location>
</feature>
<feature type="transmembrane region" description="Helical" evidence="2">
    <location>
        <begin position="259"/>
        <end position="279"/>
    </location>
</feature>
<feature type="transmembrane region" description="Helical" evidence="2">
    <location>
        <begin position="172"/>
        <end position="192"/>
    </location>
</feature>
<dbReference type="GO" id="GO:0016301">
    <property type="term" value="F:kinase activity"/>
    <property type="evidence" value="ECO:0007669"/>
    <property type="project" value="UniProtKB-KW"/>
</dbReference>
<gene>
    <name evidence="4" type="ORF">EmuJ_001031800</name>
</gene>